<evidence type="ECO:0000313" key="1">
    <source>
        <dbReference type="EMBL" id="ORX42414.1"/>
    </source>
</evidence>
<organism evidence="1 3">
    <name type="scientific">Hesseltinella vesiculosa</name>
    <dbReference type="NCBI Taxonomy" id="101127"/>
    <lineage>
        <taxon>Eukaryota</taxon>
        <taxon>Fungi</taxon>
        <taxon>Fungi incertae sedis</taxon>
        <taxon>Mucoromycota</taxon>
        <taxon>Mucoromycotina</taxon>
        <taxon>Mucoromycetes</taxon>
        <taxon>Mucorales</taxon>
        <taxon>Cunninghamellaceae</taxon>
        <taxon>Hesseltinella</taxon>
    </lineage>
</organism>
<proteinExistence type="predicted"/>
<dbReference type="Proteomes" id="UP000242146">
    <property type="component" value="Unassembled WGS sequence"/>
</dbReference>
<keyword evidence="3" id="KW-1185">Reference proteome</keyword>
<evidence type="ECO:0000313" key="2">
    <source>
        <dbReference type="EMBL" id="ORX44563.1"/>
    </source>
</evidence>
<comment type="caution">
    <text evidence="1">The sequence shown here is derived from an EMBL/GenBank/DDBJ whole genome shotgun (WGS) entry which is preliminary data.</text>
</comment>
<accession>A0A1X2G265</accession>
<dbReference type="EMBL" id="MCGT01000047">
    <property type="protein sequence ID" value="ORX44563.1"/>
    <property type="molecule type" value="Genomic_DNA"/>
</dbReference>
<protein>
    <submittedName>
        <fullName evidence="1">Uncharacterized protein</fullName>
    </submittedName>
</protein>
<gene>
    <name evidence="2" type="ORF">DM01DRAFT_1378374</name>
    <name evidence="1" type="ORF">DM01DRAFT_1379064</name>
</gene>
<evidence type="ECO:0000313" key="3">
    <source>
        <dbReference type="Proteomes" id="UP000242146"/>
    </source>
</evidence>
<dbReference type="AlphaFoldDB" id="A0A1X2G265"/>
<sequence length="69" mass="6941">MAGVVVSNVAGSSMASSSWIFLAIGPPSVNRVAGSTRMIQSGISVVIESLLANPTTSTITQVFAALAFA</sequence>
<reference evidence="1 3" key="1">
    <citation type="submission" date="2016-07" db="EMBL/GenBank/DDBJ databases">
        <title>Pervasive Adenine N6-methylation of Active Genes in Fungi.</title>
        <authorList>
            <consortium name="DOE Joint Genome Institute"/>
            <person name="Mondo S.J."/>
            <person name="Dannebaum R.O."/>
            <person name="Kuo R.C."/>
            <person name="Labutti K."/>
            <person name="Haridas S."/>
            <person name="Kuo A."/>
            <person name="Salamov A."/>
            <person name="Ahrendt S.R."/>
            <person name="Lipzen A."/>
            <person name="Sullivan W."/>
            <person name="Andreopoulos W.B."/>
            <person name="Clum A."/>
            <person name="Lindquist E."/>
            <person name="Daum C."/>
            <person name="Ramamoorthy G.K."/>
            <person name="Gryganskyi A."/>
            <person name="Culley D."/>
            <person name="Magnuson J.K."/>
            <person name="James T.Y."/>
            <person name="O'Malley M.A."/>
            <person name="Stajich J.E."/>
            <person name="Spatafora J.W."/>
            <person name="Visel A."/>
            <person name="Grigoriev I.V."/>
        </authorList>
    </citation>
    <scope>NUCLEOTIDE SEQUENCE [LARGE SCALE GENOMIC DNA]</scope>
    <source>
        <strain evidence="1 3">NRRL 3301</strain>
    </source>
</reference>
<dbReference type="EMBL" id="MCGT01000068">
    <property type="protein sequence ID" value="ORX42414.1"/>
    <property type="molecule type" value="Genomic_DNA"/>
</dbReference>
<name>A0A1X2G265_9FUNG</name>